<proteinExistence type="predicted"/>
<feature type="region of interest" description="Disordered" evidence="1">
    <location>
        <begin position="32"/>
        <end position="52"/>
    </location>
</feature>
<gene>
    <name evidence="4" type="ORF">VNO78_22390</name>
</gene>
<dbReference type="Gene3D" id="3.40.50.1820">
    <property type="entry name" value="alpha/beta hydrolase"/>
    <property type="match status" value="1"/>
</dbReference>
<keyword evidence="2" id="KW-0732">Signal</keyword>
<dbReference type="Pfam" id="PF04083">
    <property type="entry name" value="Abhydro_lipase"/>
    <property type="match status" value="1"/>
</dbReference>
<feature type="domain" description="Partial AB-hydrolase lipase" evidence="3">
    <location>
        <begin position="66"/>
        <end position="109"/>
    </location>
</feature>
<dbReference type="SUPFAM" id="SSF53474">
    <property type="entry name" value="alpha/beta-Hydrolases"/>
    <property type="match status" value="1"/>
</dbReference>
<feature type="signal peptide" evidence="2">
    <location>
        <begin position="1"/>
        <end position="21"/>
    </location>
</feature>
<accession>A0AAN9SDQ7</accession>
<feature type="chain" id="PRO_5043034204" description="Partial AB-hydrolase lipase domain-containing protein" evidence="2">
    <location>
        <begin position="22"/>
        <end position="201"/>
    </location>
</feature>
<dbReference type="InterPro" id="IPR029058">
    <property type="entry name" value="AB_hydrolase_fold"/>
</dbReference>
<sequence>MANTVISLFSVVLLCMIAVKGKTKLQYSKSEWLRESDQGGNGETGGIKEDGDFREVSGRTSVATGVTTEDSHILSLQRLPAGRSGNKADKPPVLLQHGLLCDAIIWVTNSPEQSLGFILADNGYTVWLANVCGTKYSRRHTSLNPTHLAYWDWSWDELANYDLPAFAKYVYSHIGQQMHYAGHSLLYYQFLFLFSGFVKSA</sequence>
<dbReference type="PANTHER" id="PTHR11005">
    <property type="entry name" value="LYSOSOMAL ACID LIPASE-RELATED"/>
    <property type="match status" value="1"/>
</dbReference>
<evidence type="ECO:0000313" key="4">
    <source>
        <dbReference type="EMBL" id="KAK7393826.1"/>
    </source>
</evidence>
<comment type="caution">
    <text evidence="4">The sequence shown here is derived from an EMBL/GenBank/DDBJ whole genome shotgun (WGS) entry which is preliminary data.</text>
</comment>
<reference evidence="4 5" key="1">
    <citation type="submission" date="2024-01" db="EMBL/GenBank/DDBJ databases">
        <title>The genomes of 5 underutilized Papilionoideae crops provide insights into root nodulation and disease resistanc.</title>
        <authorList>
            <person name="Jiang F."/>
        </authorList>
    </citation>
    <scope>NUCLEOTIDE SEQUENCE [LARGE SCALE GENOMIC DNA]</scope>
    <source>
        <strain evidence="4">DUOXIRENSHENG_FW03</strain>
        <tissue evidence="4">Leaves</tissue>
    </source>
</reference>
<name>A0AAN9SDQ7_PSOTE</name>
<evidence type="ECO:0000256" key="1">
    <source>
        <dbReference type="SAM" id="MobiDB-lite"/>
    </source>
</evidence>
<dbReference type="AlphaFoldDB" id="A0AAN9SDQ7"/>
<dbReference type="GO" id="GO:0006629">
    <property type="term" value="P:lipid metabolic process"/>
    <property type="evidence" value="ECO:0007669"/>
    <property type="project" value="InterPro"/>
</dbReference>
<evidence type="ECO:0000259" key="3">
    <source>
        <dbReference type="Pfam" id="PF04083"/>
    </source>
</evidence>
<keyword evidence="5" id="KW-1185">Reference proteome</keyword>
<evidence type="ECO:0000256" key="2">
    <source>
        <dbReference type="SAM" id="SignalP"/>
    </source>
</evidence>
<protein>
    <recommendedName>
        <fullName evidence="3">Partial AB-hydrolase lipase domain-containing protein</fullName>
    </recommendedName>
</protein>
<dbReference type="EMBL" id="JAYMYS010000005">
    <property type="protein sequence ID" value="KAK7393826.1"/>
    <property type="molecule type" value="Genomic_DNA"/>
</dbReference>
<dbReference type="Proteomes" id="UP001386955">
    <property type="component" value="Unassembled WGS sequence"/>
</dbReference>
<dbReference type="InterPro" id="IPR006693">
    <property type="entry name" value="AB_hydrolase_lipase"/>
</dbReference>
<organism evidence="4 5">
    <name type="scientific">Psophocarpus tetragonolobus</name>
    <name type="common">Winged bean</name>
    <name type="synonym">Dolichos tetragonolobus</name>
    <dbReference type="NCBI Taxonomy" id="3891"/>
    <lineage>
        <taxon>Eukaryota</taxon>
        <taxon>Viridiplantae</taxon>
        <taxon>Streptophyta</taxon>
        <taxon>Embryophyta</taxon>
        <taxon>Tracheophyta</taxon>
        <taxon>Spermatophyta</taxon>
        <taxon>Magnoliopsida</taxon>
        <taxon>eudicotyledons</taxon>
        <taxon>Gunneridae</taxon>
        <taxon>Pentapetalae</taxon>
        <taxon>rosids</taxon>
        <taxon>fabids</taxon>
        <taxon>Fabales</taxon>
        <taxon>Fabaceae</taxon>
        <taxon>Papilionoideae</taxon>
        <taxon>50 kb inversion clade</taxon>
        <taxon>NPAAA clade</taxon>
        <taxon>indigoferoid/millettioid clade</taxon>
        <taxon>Phaseoleae</taxon>
        <taxon>Psophocarpus</taxon>
    </lineage>
</organism>
<evidence type="ECO:0000313" key="5">
    <source>
        <dbReference type="Proteomes" id="UP001386955"/>
    </source>
</evidence>